<dbReference type="PROSITE" id="PS51354">
    <property type="entry name" value="GLUTAREDOXIN_2"/>
    <property type="match status" value="1"/>
</dbReference>
<keyword evidence="4" id="KW-1185">Reference proteome</keyword>
<sequence length="116" mass="13333">MRILYYVFFCFLFSGSVWAQTPSTAVTTQPAKEKVIIIYGSADCHYCIDTKAYLDKRKIAYVFYDIDKDTVALREMLAKLKQAGMPTYGLSIPVIDKYGVLFMNDIPFDDFLKKLD</sequence>
<feature type="chain" id="PRO_5020603725" evidence="1">
    <location>
        <begin position="20"/>
        <end position="116"/>
    </location>
</feature>
<reference evidence="4" key="1">
    <citation type="submission" date="2019-01" db="EMBL/GenBank/DDBJ databases">
        <title>Cytophagaceae bacterium strain CAR-16.</title>
        <authorList>
            <person name="Chen W.-M."/>
        </authorList>
    </citation>
    <scope>NUCLEOTIDE SEQUENCE [LARGE SCALE GENOMIC DNA]</scope>
    <source>
        <strain evidence="4">WWJ-16</strain>
    </source>
</reference>
<organism evidence="3 4">
    <name type="scientific">Flavobacterium stagni</name>
    <dbReference type="NCBI Taxonomy" id="2506421"/>
    <lineage>
        <taxon>Bacteria</taxon>
        <taxon>Pseudomonadati</taxon>
        <taxon>Bacteroidota</taxon>
        <taxon>Flavobacteriia</taxon>
        <taxon>Flavobacteriales</taxon>
        <taxon>Flavobacteriaceae</taxon>
        <taxon>Flavobacterium</taxon>
    </lineage>
</organism>
<dbReference type="SUPFAM" id="SSF52833">
    <property type="entry name" value="Thioredoxin-like"/>
    <property type="match status" value="1"/>
</dbReference>
<dbReference type="InterPro" id="IPR036249">
    <property type="entry name" value="Thioredoxin-like_sf"/>
</dbReference>
<protein>
    <submittedName>
        <fullName evidence="3">Glutaredoxin family protein</fullName>
    </submittedName>
</protein>
<evidence type="ECO:0000313" key="4">
    <source>
        <dbReference type="Proteomes" id="UP000289857"/>
    </source>
</evidence>
<feature type="signal peptide" evidence="1">
    <location>
        <begin position="1"/>
        <end position="19"/>
    </location>
</feature>
<evidence type="ECO:0000259" key="2">
    <source>
        <dbReference type="Pfam" id="PF00462"/>
    </source>
</evidence>
<evidence type="ECO:0000256" key="1">
    <source>
        <dbReference type="SAM" id="SignalP"/>
    </source>
</evidence>
<dbReference type="Pfam" id="PF00462">
    <property type="entry name" value="Glutaredoxin"/>
    <property type="match status" value="1"/>
</dbReference>
<gene>
    <name evidence="3" type="ORF">EQG61_03245</name>
</gene>
<evidence type="ECO:0000313" key="3">
    <source>
        <dbReference type="EMBL" id="RXR24477.1"/>
    </source>
</evidence>
<dbReference type="Proteomes" id="UP000289857">
    <property type="component" value="Unassembled WGS sequence"/>
</dbReference>
<dbReference type="EMBL" id="SBKN01000001">
    <property type="protein sequence ID" value="RXR24477.1"/>
    <property type="molecule type" value="Genomic_DNA"/>
</dbReference>
<dbReference type="InterPro" id="IPR002109">
    <property type="entry name" value="Glutaredoxin"/>
</dbReference>
<dbReference type="OrthoDB" id="9795531at2"/>
<dbReference type="CDD" id="cd02976">
    <property type="entry name" value="NrdH"/>
    <property type="match status" value="1"/>
</dbReference>
<name>A0A4Q1KC46_9FLAO</name>
<dbReference type="AlphaFoldDB" id="A0A4Q1KC46"/>
<dbReference type="Gene3D" id="3.40.30.10">
    <property type="entry name" value="Glutaredoxin"/>
    <property type="match status" value="1"/>
</dbReference>
<comment type="caution">
    <text evidence="3">The sequence shown here is derived from an EMBL/GenBank/DDBJ whole genome shotgun (WGS) entry which is preliminary data.</text>
</comment>
<feature type="domain" description="Glutaredoxin" evidence="2">
    <location>
        <begin position="36"/>
        <end position="86"/>
    </location>
</feature>
<keyword evidence="1" id="KW-0732">Signal</keyword>
<accession>A0A4Q1KC46</accession>
<dbReference type="RefSeq" id="WP_129460453.1">
    <property type="nucleotide sequence ID" value="NZ_SBKN01000001.1"/>
</dbReference>
<proteinExistence type="predicted"/>